<evidence type="ECO:0000259" key="3">
    <source>
        <dbReference type="Pfam" id="PF10145"/>
    </source>
</evidence>
<protein>
    <submittedName>
        <fullName evidence="4">Phage tail tape measure protein</fullName>
    </submittedName>
</protein>
<keyword evidence="1" id="KW-0175">Coiled coil</keyword>
<dbReference type="Proteomes" id="UP001224477">
    <property type="component" value="Unassembled WGS sequence"/>
</dbReference>
<feature type="compositionally biased region" description="Pro residues" evidence="2">
    <location>
        <begin position="694"/>
        <end position="725"/>
    </location>
</feature>
<feature type="domain" description="Phage tail tape measure protein" evidence="3">
    <location>
        <begin position="172"/>
        <end position="374"/>
    </location>
</feature>
<evidence type="ECO:0000313" key="4">
    <source>
        <dbReference type="EMBL" id="MDR0189770.1"/>
    </source>
</evidence>
<feature type="region of interest" description="Disordered" evidence="2">
    <location>
        <begin position="641"/>
        <end position="726"/>
    </location>
</feature>
<comment type="caution">
    <text evidence="4">The sequence shown here is derived from an EMBL/GenBank/DDBJ whole genome shotgun (WGS) entry which is preliminary data.</text>
</comment>
<dbReference type="RefSeq" id="WP_309254928.1">
    <property type="nucleotide sequence ID" value="NZ_JAVGXC010000010.1"/>
</dbReference>
<feature type="coiled-coil region" evidence="1">
    <location>
        <begin position="65"/>
        <end position="92"/>
    </location>
</feature>
<evidence type="ECO:0000256" key="1">
    <source>
        <dbReference type="SAM" id="Coils"/>
    </source>
</evidence>
<dbReference type="PANTHER" id="PTHR21525">
    <property type="entry name" value="MOTILE SPERM PROTEIN"/>
    <property type="match status" value="1"/>
</dbReference>
<dbReference type="InterPro" id="IPR010090">
    <property type="entry name" value="Phage_tape_meas"/>
</dbReference>
<organism evidence="4 5">
    <name type="scientific">Pseudomonas yamanorum</name>
    <dbReference type="NCBI Taxonomy" id="515393"/>
    <lineage>
        <taxon>Bacteria</taxon>
        <taxon>Pseudomonadati</taxon>
        <taxon>Pseudomonadota</taxon>
        <taxon>Gammaproteobacteria</taxon>
        <taxon>Pseudomonadales</taxon>
        <taxon>Pseudomonadaceae</taxon>
        <taxon>Pseudomonas</taxon>
    </lineage>
</organism>
<dbReference type="PANTHER" id="PTHR21525:SF9">
    <property type="entry name" value="CHANNEL_COLICIN DOMAIN-CONTAINING PROTEIN"/>
    <property type="match status" value="1"/>
</dbReference>
<reference evidence="4 5" key="1">
    <citation type="journal article" date="2023" name="Microbiol. Resour. Announc.">
        <title>Whole-genome sequence of Pseudomonas yamanorum OLsAu1 isolated from the edible ectomycorrhizal mushroom Lactarius sp. section Deliciosi.</title>
        <authorList>
            <person name="Ramirez-Mendoza R."/>
            <person name="Angeles-Argaiz R.E."/>
            <person name="Hernandez-Oaxaca D."/>
            <person name="Aguirre-Beltran L."/>
            <person name="Almaraz-Suarez J."/>
            <person name="Perez-Moreno J."/>
        </authorList>
    </citation>
    <scope>NUCLEOTIDE SEQUENCE [LARGE SCALE GENOMIC DNA]</scope>
    <source>
        <strain evidence="4 5">OLsAu1</strain>
    </source>
</reference>
<feature type="compositionally biased region" description="Low complexity" evidence="2">
    <location>
        <begin position="679"/>
        <end position="693"/>
    </location>
</feature>
<dbReference type="EMBL" id="JAVGXC010000010">
    <property type="protein sequence ID" value="MDR0189770.1"/>
    <property type="molecule type" value="Genomic_DNA"/>
</dbReference>
<feature type="compositionally biased region" description="Pro residues" evidence="2">
    <location>
        <begin position="669"/>
        <end position="678"/>
    </location>
</feature>
<evidence type="ECO:0000313" key="5">
    <source>
        <dbReference type="Proteomes" id="UP001224477"/>
    </source>
</evidence>
<accession>A0ABU1CRC5</accession>
<dbReference type="Pfam" id="PF10145">
    <property type="entry name" value="PhageMin_Tail"/>
    <property type="match status" value="1"/>
</dbReference>
<name>A0ABU1CRC5_9PSED</name>
<sequence length="1033" mass="105584">MANKLALGLVIGGAVNSTVGTAFKDVQGRIKQLEAQGTKARVLQRTIGDTIRLREEWKKANDSGAAGASTLLRKLESNLSTLKKQGVEVRNLATAYQSMEQVARKADLKATGYSQIKEGKEGLTGTLGKAAAAAALIAIPTKVSANYQTQIRQMALWAHTAGTDAEQQMADKISEVAAKKGMGQQALARAVGGLIEKGIDWEESVDYAPLIADLVDGQGMEAETIATLFSAFKEAGVKKEDMGAMLGQVAAAGDIGAFGPKDMAKYMPALLGTIKRLGMEGPEAVRFLGASLQSQFSQTQDAAAAATNMNNLLNAVISSTSQERFAKQGYDLAGSILAATKSGKASNPVEAFIMLSEQLIQKQDPATAKKVAALKAKIKASKDGSAEEEQAMVALIQAAGLANIVSDQSASDGLLAQIKYGNTIKDNMTTIKETDGKAKIEADAAKARETSNSKWSAATSSMEATMTSLGDALRPLTDLAADGLTKVGNSMAGLANEFPKIVSGTTVAIGAIGAAVAAFQTFKIGKGLLNLARGGLGGKTGGVQKVFVTNAEARGGEGGIKGKAGTALSVVEKGLKAVAAVRGKESLEEGADPKAGGFDPVATGLDVVSMIQDAVGAEGGAESAGGGDGGVRRVFVVNMASMGGMGDRRPGRRRNRNPPTSRPSRRRPAAPPRPPRPAGPVQASPAAPRSSVPPRSPVVRPLPPPVTVPSPASRPPAPVPLPPAVPSSGRQMLTSVAGGVGKVGKAVKAVPGASLVEAGSMVLNTYLTAETQDEKAQGYGEAAGTLAGTMAGAAAGAAIGSVVPIIGTAIGGMVGAYLGSMGGQQLGGWAGLSMFGSDKPKEPAAPITPMLLAPRPGPAVPSLATMANSFARQPAAIVVEAAPAAPAVPDIGTAVAPVSPVARPLIQAASAPVNRIVDSQTRRQPQIVASAPKPAAPMMLPMGPALGDVTRSLAAPVATKPANLVIQTPAAPKPDPARVDQKFSYSLSMPVTVEGDAKDPQQFVQQLLPLMQRALSDAAQQEARRNLYDDAHT</sequence>
<evidence type="ECO:0000256" key="2">
    <source>
        <dbReference type="SAM" id="MobiDB-lite"/>
    </source>
</evidence>
<keyword evidence="5" id="KW-1185">Reference proteome</keyword>
<proteinExistence type="predicted"/>
<gene>
    <name evidence="4" type="ORF">RCO22_12545</name>
</gene>